<feature type="region of interest" description="Disordered" evidence="12">
    <location>
        <begin position="483"/>
        <end position="508"/>
    </location>
</feature>
<dbReference type="InterPro" id="IPR011009">
    <property type="entry name" value="Kinase-like_dom_sf"/>
</dbReference>
<feature type="compositionally biased region" description="Low complexity" evidence="12">
    <location>
        <begin position="665"/>
        <end position="678"/>
    </location>
</feature>
<keyword evidence="5" id="KW-0597">Phosphoprotein</keyword>
<dbReference type="EC" id="2.7.11.1" evidence="2"/>
<feature type="compositionally biased region" description="Polar residues" evidence="12">
    <location>
        <begin position="577"/>
        <end position="587"/>
    </location>
</feature>
<keyword evidence="4" id="KW-0723">Serine/threonine-protein kinase</keyword>
<feature type="compositionally biased region" description="Basic and acidic residues" evidence="12">
    <location>
        <begin position="777"/>
        <end position="788"/>
    </location>
</feature>
<dbReference type="RefSeq" id="XP_040780883.1">
    <property type="nucleotide sequence ID" value="XM_040926335.1"/>
</dbReference>
<keyword evidence="6" id="KW-0808">Transferase</keyword>
<feature type="compositionally biased region" description="Basic and acidic residues" evidence="12">
    <location>
        <begin position="796"/>
        <end position="813"/>
    </location>
</feature>
<dbReference type="GO" id="GO:0005737">
    <property type="term" value="C:cytoplasm"/>
    <property type="evidence" value="ECO:0007669"/>
    <property type="project" value="UniProtKB-SubCell"/>
</dbReference>
<dbReference type="GO" id="GO:0004674">
    <property type="term" value="F:protein serine/threonine kinase activity"/>
    <property type="evidence" value="ECO:0007669"/>
    <property type="project" value="UniProtKB-KW"/>
</dbReference>
<dbReference type="CDD" id="cd14037">
    <property type="entry name" value="STKc_NAK_like"/>
    <property type="match status" value="1"/>
</dbReference>
<dbReference type="EMBL" id="MU032344">
    <property type="protein sequence ID" value="KAF3769922.1"/>
    <property type="molecule type" value="Genomic_DNA"/>
</dbReference>
<dbReference type="InterPro" id="IPR000719">
    <property type="entry name" value="Prot_kinase_dom"/>
</dbReference>
<feature type="region of interest" description="Disordered" evidence="12">
    <location>
        <begin position="378"/>
        <end position="409"/>
    </location>
</feature>
<comment type="catalytic activity">
    <reaction evidence="11">
        <text>L-seryl-[protein] + ATP = O-phospho-L-seryl-[protein] + ADP + H(+)</text>
        <dbReference type="Rhea" id="RHEA:17989"/>
        <dbReference type="Rhea" id="RHEA-COMP:9863"/>
        <dbReference type="Rhea" id="RHEA-COMP:11604"/>
        <dbReference type="ChEBI" id="CHEBI:15378"/>
        <dbReference type="ChEBI" id="CHEBI:29999"/>
        <dbReference type="ChEBI" id="CHEBI:30616"/>
        <dbReference type="ChEBI" id="CHEBI:83421"/>
        <dbReference type="ChEBI" id="CHEBI:456216"/>
        <dbReference type="EC" id="2.7.11.1"/>
    </reaction>
</comment>
<dbReference type="PROSITE" id="PS00108">
    <property type="entry name" value="PROTEIN_KINASE_ST"/>
    <property type="match status" value="1"/>
</dbReference>
<evidence type="ECO:0000256" key="5">
    <source>
        <dbReference type="ARBA" id="ARBA00022553"/>
    </source>
</evidence>
<keyword evidence="3" id="KW-0963">Cytoplasm</keyword>
<evidence type="ECO:0000313" key="14">
    <source>
        <dbReference type="EMBL" id="KAF3769922.1"/>
    </source>
</evidence>
<comment type="caution">
    <text evidence="14">The sequence shown here is derived from an EMBL/GenBank/DDBJ whole genome shotgun (WGS) entry which is preliminary data.</text>
</comment>
<dbReference type="PANTHER" id="PTHR22967:SF57">
    <property type="entry name" value="AUXILIN, ISOFORM A-RELATED"/>
    <property type="match status" value="1"/>
</dbReference>
<evidence type="ECO:0000256" key="7">
    <source>
        <dbReference type="ARBA" id="ARBA00022741"/>
    </source>
</evidence>
<dbReference type="OrthoDB" id="2018507at2759"/>
<proteinExistence type="predicted"/>
<feature type="region of interest" description="Disordered" evidence="12">
    <location>
        <begin position="660"/>
        <end position="729"/>
    </location>
</feature>
<feature type="compositionally biased region" description="Pro residues" evidence="12">
    <location>
        <begin position="934"/>
        <end position="949"/>
    </location>
</feature>
<evidence type="ECO:0000256" key="4">
    <source>
        <dbReference type="ARBA" id="ARBA00022527"/>
    </source>
</evidence>
<keyword evidence="7" id="KW-0547">Nucleotide-binding</keyword>
<dbReference type="SMART" id="SM00220">
    <property type="entry name" value="S_TKc"/>
    <property type="match status" value="1"/>
</dbReference>
<feature type="compositionally biased region" description="Polar residues" evidence="12">
    <location>
        <begin position="849"/>
        <end position="866"/>
    </location>
</feature>
<dbReference type="InterPro" id="IPR008271">
    <property type="entry name" value="Ser/Thr_kinase_AS"/>
</dbReference>
<sequence length="1030" mass="112174">MASYGQPPAAAVSRHGQPVSYAPAGTFSPGTKIQVGSHRVVIQKYLSEGGFAHVYLVKMPKPIDGTDIAVLKRVAVPDKEALKGMRTEVETMKRLKGHRPIVTYIDSHASELRGGGYEVFLLMEYCNGGGLIDFMNTRLQHRLTEPEILQIFTDVTEGVACMHYLKPPLLHRDLKVENVLITTTGSKKKFKLCDFGSAAVPRPAPTTVIECRLVEEDVQKHTTMQYRSPEMIDVYRKQPIDEKSDIWALGVLLYKLCYYTTPFEDQGQLAILNASYRFPSYPVFSDRLKKLIASMLKEHPQSRPNIYQVLRESCAMQGREIPIKDIYTGRSQSDSQRREAPPPQATSNASTPAVGAVFSPPTQHEQVIPEIAPMRRGRLPAAGPQASHATKPSPSPKPVTNGDPFAALDSNAGAKAADELSSRFPTLDQFSILHEKGIKFDFDDTTSPVVAGNEAPDKTSDNAFNITQGLPIVEGEAPRVIPAAPSASSEKTAAQSPPKAGSGLLKSSEMSRASEIIMSTPELQAISSGSAQVFQPSPTRPTMVSTGTMTTPPMERQNSRTPSQYQLYRFPDRHSRSSSLTRTQEASLPTRKESPKIRPSASFLGHVRHASSSARPSLEGGRPSMENLGEPLSKSASMSGRPRPVSTYLESNLDFLRERESIPKPLASPALPSPSLLPTDKEVPPSLLNETDETNIESNVDFLRSMEDSKPRKSEEGKRTSLSSLGKKSSSILASKFGDAFKRFESSQPAPPPLRTPSPSRAFERKDLTPIAGSEATDGRSDDGRALDETDTMTPEMRREMERQQLADEEKRVAVAQAEYRARVAARGEGGRPTPPPVVGSSRAAAIQNKVQSLLDENTRSSTNVKRTAEGYGQYTAPSSAPTQAVNSKPDIPRKPVVGDRSSVLPPRKTPGSGSASLNRVSSMSPKPTNFSRPPVPPKDIKPMAPPKPNHLNKTPTSGSSGSANTSGMRQTGRLEVLVAADLPGQPTLDMSQQEKDDYLQDFSKRFPSLSSIEMVERDLAAEESTKPGR</sequence>
<keyword evidence="15" id="KW-1185">Reference proteome</keyword>
<dbReference type="GeneID" id="63843464"/>
<comment type="subcellular location">
    <subcellularLocation>
        <location evidence="1">Cytoplasm</location>
    </subcellularLocation>
</comment>
<keyword evidence="8" id="KW-0418">Kinase</keyword>
<feature type="domain" description="Protein kinase" evidence="13">
    <location>
        <begin position="40"/>
        <end position="315"/>
    </location>
</feature>
<evidence type="ECO:0000256" key="11">
    <source>
        <dbReference type="ARBA" id="ARBA00048679"/>
    </source>
</evidence>
<accession>A0A9P5CTQ2</accession>
<evidence type="ECO:0000256" key="3">
    <source>
        <dbReference type="ARBA" id="ARBA00022490"/>
    </source>
</evidence>
<feature type="compositionally biased region" description="Low complexity" evidence="12">
    <location>
        <begin position="955"/>
        <end position="968"/>
    </location>
</feature>
<evidence type="ECO:0000256" key="1">
    <source>
        <dbReference type="ARBA" id="ARBA00004496"/>
    </source>
</evidence>
<feature type="region of interest" description="Disordered" evidence="12">
    <location>
        <begin position="321"/>
        <end position="363"/>
    </location>
</feature>
<dbReference type="FunFam" id="1.10.510.10:FF:000441">
    <property type="entry name" value="Serine/threonine protein kinase"/>
    <property type="match status" value="1"/>
</dbReference>
<evidence type="ECO:0000256" key="9">
    <source>
        <dbReference type="ARBA" id="ARBA00022840"/>
    </source>
</evidence>
<keyword evidence="9" id="KW-0067">ATP-binding</keyword>
<dbReference type="Proteomes" id="UP000803844">
    <property type="component" value="Unassembled WGS sequence"/>
</dbReference>
<dbReference type="GO" id="GO:0007015">
    <property type="term" value="P:actin filament organization"/>
    <property type="evidence" value="ECO:0007669"/>
    <property type="project" value="TreeGrafter"/>
</dbReference>
<evidence type="ECO:0000313" key="15">
    <source>
        <dbReference type="Proteomes" id="UP000803844"/>
    </source>
</evidence>
<feature type="region of interest" description="Disordered" evidence="12">
    <location>
        <begin position="527"/>
        <end position="646"/>
    </location>
</feature>
<evidence type="ECO:0000256" key="8">
    <source>
        <dbReference type="ARBA" id="ARBA00022777"/>
    </source>
</evidence>
<evidence type="ECO:0000256" key="10">
    <source>
        <dbReference type="ARBA" id="ARBA00047899"/>
    </source>
</evidence>
<dbReference type="AlphaFoldDB" id="A0A9P5CTQ2"/>
<reference evidence="14" key="1">
    <citation type="journal article" date="2020" name="Phytopathology">
        <title>Genome sequence of the chestnut blight fungus Cryphonectria parasitica EP155: A fundamental resource for an archetypical invasive plant pathogen.</title>
        <authorList>
            <person name="Crouch J.A."/>
            <person name="Dawe A."/>
            <person name="Aerts A."/>
            <person name="Barry K."/>
            <person name="Churchill A.C.L."/>
            <person name="Grimwood J."/>
            <person name="Hillman B."/>
            <person name="Milgroom M.G."/>
            <person name="Pangilinan J."/>
            <person name="Smith M."/>
            <person name="Salamov A."/>
            <person name="Schmutz J."/>
            <person name="Yadav J."/>
            <person name="Grigoriev I.V."/>
            <person name="Nuss D."/>
        </authorList>
    </citation>
    <scope>NUCLEOTIDE SEQUENCE</scope>
    <source>
        <strain evidence="14">EP155</strain>
    </source>
</reference>
<protein>
    <recommendedName>
        <fullName evidence="2">non-specific serine/threonine protein kinase</fullName>
        <ecNumber evidence="2">2.7.11.1</ecNumber>
    </recommendedName>
</protein>
<comment type="catalytic activity">
    <reaction evidence="10">
        <text>L-threonyl-[protein] + ATP = O-phospho-L-threonyl-[protein] + ADP + H(+)</text>
        <dbReference type="Rhea" id="RHEA:46608"/>
        <dbReference type="Rhea" id="RHEA-COMP:11060"/>
        <dbReference type="Rhea" id="RHEA-COMP:11605"/>
        <dbReference type="ChEBI" id="CHEBI:15378"/>
        <dbReference type="ChEBI" id="CHEBI:30013"/>
        <dbReference type="ChEBI" id="CHEBI:30616"/>
        <dbReference type="ChEBI" id="CHEBI:61977"/>
        <dbReference type="ChEBI" id="CHEBI:456216"/>
        <dbReference type="EC" id="2.7.11.1"/>
    </reaction>
</comment>
<dbReference type="GO" id="GO:0005524">
    <property type="term" value="F:ATP binding"/>
    <property type="evidence" value="ECO:0007669"/>
    <property type="project" value="UniProtKB-KW"/>
</dbReference>
<feature type="compositionally biased region" description="Polar residues" evidence="12">
    <location>
        <begin position="876"/>
        <end position="887"/>
    </location>
</feature>
<dbReference type="PANTHER" id="PTHR22967">
    <property type="entry name" value="SERINE/THREONINE PROTEIN KINASE"/>
    <property type="match status" value="1"/>
</dbReference>
<evidence type="ECO:0000256" key="6">
    <source>
        <dbReference type="ARBA" id="ARBA00022679"/>
    </source>
</evidence>
<organism evidence="14 15">
    <name type="scientific">Cryphonectria parasitica (strain ATCC 38755 / EP155)</name>
    <dbReference type="NCBI Taxonomy" id="660469"/>
    <lineage>
        <taxon>Eukaryota</taxon>
        <taxon>Fungi</taxon>
        <taxon>Dikarya</taxon>
        <taxon>Ascomycota</taxon>
        <taxon>Pezizomycotina</taxon>
        <taxon>Sordariomycetes</taxon>
        <taxon>Sordariomycetidae</taxon>
        <taxon>Diaporthales</taxon>
        <taxon>Cryphonectriaceae</taxon>
        <taxon>Cryphonectria-Endothia species complex</taxon>
        <taxon>Cryphonectria</taxon>
    </lineage>
</organism>
<feature type="compositionally biased region" description="Polar residues" evidence="12">
    <location>
        <begin position="912"/>
        <end position="932"/>
    </location>
</feature>
<feature type="region of interest" description="Disordered" evidence="12">
    <location>
        <begin position="742"/>
        <end position="974"/>
    </location>
</feature>
<feature type="compositionally biased region" description="Polar residues" evidence="12">
    <location>
        <begin position="527"/>
        <end position="551"/>
    </location>
</feature>
<evidence type="ECO:0000259" key="13">
    <source>
        <dbReference type="PROSITE" id="PS50011"/>
    </source>
</evidence>
<name>A0A9P5CTQ2_CRYP1</name>
<dbReference type="GO" id="GO:0000147">
    <property type="term" value="P:actin cortical patch assembly"/>
    <property type="evidence" value="ECO:0007669"/>
    <property type="project" value="TreeGrafter"/>
</dbReference>
<dbReference type="Gene3D" id="1.10.510.10">
    <property type="entry name" value="Transferase(Phosphotransferase) domain 1"/>
    <property type="match status" value="1"/>
</dbReference>
<dbReference type="SUPFAM" id="SSF56112">
    <property type="entry name" value="Protein kinase-like (PK-like)"/>
    <property type="match status" value="1"/>
</dbReference>
<feature type="compositionally biased region" description="Polar residues" evidence="12">
    <location>
        <begin position="486"/>
        <end position="495"/>
    </location>
</feature>
<feature type="compositionally biased region" description="Basic and acidic residues" evidence="12">
    <location>
        <begin position="704"/>
        <end position="719"/>
    </location>
</feature>
<dbReference type="Pfam" id="PF00069">
    <property type="entry name" value="Pkinase"/>
    <property type="match status" value="1"/>
</dbReference>
<evidence type="ECO:0000256" key="12">
    <source>
        <dbReference type="SAM" id="MobiDB-lite"/>
    </source>
</evidence>
<evidence type="ECO:0000256" key="2">
    <source>
        <dbReference type="ARBA" id="ARBA00012513"/>
    </source>
</evidence>
<gene>
    <name evidence="14" type="ORF">M406DRAFT_96602</name>
</gene>
<dbReference type="PROSITE" id="PS50011">
    <property type="entry name" value="PROTEIN_KINASE_DOM"/>
    <property type="match status" value="1"/>
</dbReference>